<gene>
    <name evidence="3" type="ORF">HCK00_00745</name>
</gene>
<feature type="domain" description="DUF397" evidence="2">
    <location>
        <begin position="12"/>
        <end position="84"/>
    </location>
</feature>
<feature type="region of interest" description="Disordered" evidence="1">
    <location>
        <begin position="32"/>
        <end position="53"/>
    </location>
</feature>
<evidence type="ECO:0000256" key="1">
    <source>
        <dbReference type="SAM" id="MobiDB-lite"/>
    </source>
</evidence>
<accession>A0ABX1BN22</accession>
<evidence type="ECO:0000313" key="4">
    <source>
        <dbReference type="Proteomes" id="UP000695264"/>
    </source>
</evidence>
<evidence type="ECO:0000259" key="2">
    <source>
        <dbReference type="Pfam" id="PF04149"/>
    </source>
</evidence>
<reference evidence="3 4" key="1">
    <citation type="submission" date="2020-03" db="EMBL/GenBank/DDBJ databases">
        <title>WGS of actinomycetes isolated from Thailand.</title>
        <authorList>
            <person name="Thawai C."/>
        </authorList>
    </citation>
    <scope>NUCLEOTIDE SEQUENCE [LARGE SCALE GENOMIC DNA]</scope>
    <source>
        <strain evidence="3 4">PLAI 1-29</strain>
    </source>
</reference>
<organism evidence="3 4">
    <name type="scientific">Streptomyces zingiberis</name>
    <dbReference type="NCBI Taxonomy" id="2053010"/>
    <lineage>
        <taxon>Bacteria</taxon>
        <taxon>Bacillati</taxon>
        <taxon>Actinomycetota</taxon>
        <taxon>Actinomycetes</taxon>
        <taxon>Kitasatosporales</taxon>
        <taxon>Streptomycetaceae</taxon>
        <taxon>Streptomyces</taxon>
    </lineage>
</organism>
<dbReference type="Pfam" id="PF04149">
    <property type="entry name" value="DUF397"/>
    <property type="match status" value="1"/>
</dbReference>
<proteinExistence type="predicted"/>
<sequence>MRTEQDREPGGLTWFTSSYSNTEGGNCVEVAGEPRSGGRGGMGPDRSLGTVGRSPLIHVRDSKDVARPSLAVGGDAWSVFLAFATGSPLIAA</sequence>
<comment type="caution">
    <text evidence="3">The sequence shown here is derived from an EMBL/GenBank/DDBJ whole genome shotgun (WGS) entry which is preliminary data.</text>
</comment>
<dbReference type="InterPro" id="IPR007278">
    <property type="entry name" value="DUF397"/>
</dbReference>
<name>A0ABX1BN22_9ACTN</name>
<dbReference type="RefSeq" id="WP_168099747.1">
    <property type="nucleotide sequence ID" value="NZ_JAATEN010000001.1"/>
</dbReference>
<evidence type="ECO:0000313" key="3">
    <source>
        <dbReference type="EMBL" id="NJP99128.1"/>
    </source>
</evidence>
<protein>
    <submittedName>
        <fullName evidence="3">DUF397 domain-containing protein</fullName>
    </submittedName>
</protein>
<dbReference type="EMBL" id="JAATEN010000001">
    <property type="protein sequence ID" value="NJP99128.1"/>
    <property type="molecule type" value="Genomic_DNA"/>
</dbReference>
<dbReference type="Proteomes" id="UP000695264">
    <property type="component" value="Unassembled WGS sequence"/>
</dbReference>
<keyword evidence="4" id="KW-1185">Reference proteome</keyword>